<evidence type="ECO:0000256" key="10">
    <source>
        <dbReference type="ARBA" id="ARBA00023136"/>
    </source>
</evidence>
<keyword evidence="17" id="KW-1185">Reference proteome</keyword>
<comment type="subcellular location">
    <subcellularLocation>
        <location evidence="1">Cell membrane</location>
        <topology evidence="1">Multi-pass membrane protein</topology>
    </subcellularLocation>
</comment>
<dbReference type="InterPro" id="IPR005821">
    <property type="entry name" value="Ion_trans_dom"/>
</dbReference>
<dbReference type="InterPro" id="IPR031846">
    <property type="entry name" value="Hvcn1"/>
</dbReference>
<evidence type="ECO:0000256" key="12">
    <source>
        <dbReference type="ARBA" id="ARBA00031989"/>
    </source>
</evidence>
<evidence type="ECO:0000256" key="1">
    <source>
        <dbReference type="ARBA" id="ARBA00004651"/>
    </source>
</evidence>
<evidence type="ECO:0000256" key="5">
    <source>
        <dbReference type="ARBA" id="ARBA00022692"/>
    </source>
</evidence>
<dbReference type="Pfam" id="PF00520">
    <property type="entry name" value="Ion_trans"/>
    <property type="match status" value="1"/>
</dbReference>
<evidence type="ECO:0000256" key="3">
    <source>
        <dbReference type="ARBA" id="ARBA00022448"/>
    </source>
</evidence>
<comment type="caution">
    <text evidence="16">The sequence shown here is derived from an EMBL/GenBank/DDBJ whole genome shotgun (WGS) entry which is preliminary data.</text>
</comment>
<feature type="transmembrane region" description="Helical" evidence="14">
    <location>
        <begin position="93"/>
        <end position="117"/>
    </location>
</feature>
<dbReference type="GO" id="GO:0034702">
    <property type="term" value="C:monoatomic ion channel complex"/>
    <property type="evidence" value="ECO:0007669"/>
    <property type="project" value="UniProtKB-KW"/>
</dbReference>
<organism evidence="16 17">
    <name type="scientific">Penicillium angulare</name>
    <dbReference type="NCBI Taxonomy" id="116970"/>
    <lineage>
        <taxon>Eukaryota</taxon>
        <taxon>Fungi</taxon>
        <taxon>Dikarya</taxon>
        <taxon>Ascomycota</taxon>
        <taxon>Pezizomycotina</taxon>
        <taxon>Eurotiomycetes</taxon>
        <taxon>Eurotiomycetidae</taxon>
        <taxon>Eurotiales</taxon>
        <taxon>Aspergillaceae</taxon>
        <taxon>Penicillium</taxon>
    </lineage>
</organism>
<keyword evidence="8 13" id="KW-0175">Coiled coil</keyword>
<sequence>MSSAQQPLLGERRTGFSRREYSALSEGEPRITRWRRSAREFLTSRWGHYIILFLVTVDVCCSFSDFLIQLHVCELKQSRFGVDKGWEITQEALGIAGLVISCLFMVELIVSVLSFGKGYFSDYFHIFDSVVILVAFTIEVSVRGIGEELGSLVVVLRLWRVFQIIEELSSAGEDTLEQYEEEIKRLQLENDGLRQRLSLPSERVEGA</sequence>
<dbReference type="EMBL" id="JAPQKH010000003">
    <property type="protein sequence ID" value="KAJ5109230.1"/>
    <property type="molecule type" value="Genomic_DNA"/>
</dbReference>
<evidence type="ECO:0000256" key="7">
    <source>
        <dbReference type="ARBA" id="ARBA00022989"/>
    </source>
</evidence>
<keyword evidence="3" id="KW-0813">Transport</keyword>
<keyword evidence="9" id="KW-0406">Ion transport</keyword>
<keyword evidence="6" id="KW-0851">Voltage-gated channel</keyword>
<keyword evidence="7 14" id="KW-1133">Transmembrane helix</keyword>
<feature type="domain" description="Ion transport" evidence="15">
    <location>
        <begin position="45"/>
        <end position="171"/>
    </location>
</feature>
<gene>
    <name evidence="16" type="ORF">N7456_005905</name>
</gene>
<reference evidence="16" key="1">
    <citation type="submission" date="2022-11" db="EMBL/GenBank/DDBJ databases">
        <authorList>
            <person name="Petersen C."/>
        </authorList>
    </citation>
    <scope>NUCLEOTIDE SEQUENCE</scope>
    <source>
        <strain evidence="16">IBT 30069</strain>
    </source>
</reference>
<keyword evidence="11" id="KW-0407">Ion channel</keyword>
<dbReference type="AlphaFoldDB" id="A0A9W9KK24"/>
<keyword evidence="5 14" id="KW-0812">Transmembrane</keyword>
<protein>
    <recommendedName>
        <fullName evidence="2">Voltage-gated hydrogen channel 1</fullName>
    </recommendedName>
    <alternativeName>
        <fullName evidence="12">Hydrogen voltage-gated channel 1</fullName>
    </alternativeName>
</protein>
<evidence type="ECO:0000256" key="2">
    <source>
        <dbReference type="ARBA" id="ARBA00015897"/>
    </source>
</evidence>
<proteinExistence type="predicted"/>
<accession>A0A9W9KK24</accession>
<dbReference type="Proteomes" id="UP001149165">
    <property type="component" value="Unassembled WGS sequence"/>
</dbReference>
<evidence type="ECO:0000313" key="16">
    <source>
        <dbReference type="EMBL" id="KAJ5109230.1"/>
    </source>
</evidence>
<evidence type="ECO:0000256" key="13">
    <source>
        <dbReference type="SAM" id="Coils"/>
    </source>
</evidence>
<evidence type="ECO:0000256" key="11">
    <source>
        <dbReference type="ARBA" id="ARBA00023303"/>
    </source>
</evidence>
<evidence type="ECO:0000259" key="15">
    <source>
        <dbReference type="Pfam" id="PF00520"/>
    </source>
</evidence>
<feature type="transmembrane region" description="Helical" evidence="14">
    <location>
        <begin position="49"/>
        <end position="72"/>
    </location>
</feature>
<keyword evidence="4" id="KW-1003">Cell membrane</keyword>
<dbReference type="GO" id="GO:0030171">
    <property type="term" value="F:voltage-gated proton channel activity"/>
    <property type="evidence" value="ECO:0007669"/>
    <property type="project" value="InterPro"/>
</dbReference>
<dbReference type="GO" id="GO:0005886">
    <property type="term" value="C:plasma membrane"/>
    <property type="evidence" value="ECO:0007669"/>
    <property type="project" value="UniProtKB-SubCell"/>
</dbReference>
<dbReference type="InterPro" id="IPR027359">
    <property type="entry name" value="Volt_channel_dom_sf"/>
</dbReference>
<evidence type="ECO:0000256" key="9">
    <source>
        <dbReference type="ARBA" id="ARBA00023065"/>
    </source>
</evidence>
<dbReference type="OrthoDB" id="427456at2759"/>
<evidence type="ECO:0000256" key="6">
    <source>
        <dbReference type="ARBA" id="ARBA00022882"/>
    </source>
</evidence>
<evidence type="ECO:0000256" key="4">
    <source>
        <dbReference type="ARBA" id="ARBA00022475"/>
    </source>
</evidence>
<evidence type="ECO:0000256" key="8">
    <source>
        <dbReference type="ARBA" id="ARBA00023054"/>
    </source>
</evidence>
<feature type="coiled-coil region" evidence="13">
    <location>
        <begin position="169"/>
        <end position="196"/>
    </location>
</feature>
<evidence type="ECO:0000313" key="17">
    <source>
        <dbReference type="Proteomes" id="UP001149165"/>
    </source>
</evidence>
<reference evidence="16" key="2">
    <citation type="journal article" date="2023" name="IMA Fungus">
        <title>Comparative genomic study of the Penicillium genus elucidates a diverse pangenome and 15 lateral gene transfer events.</title>
        <authorList>
            <person name="Petersen C."/>
            <person name="Sorensen T."/>
            <person name="Nielsen M.R."/>
            <person name="Sondergaard T.E."/>
            <person name="Sorensen J.L."/>
            <person name="Fitzpatrick D.A."/>
            <person name="Frisvad J.C."/>
            <person name="Nielsen K.L."/>
        </authorList>
    </citation>
    <scope>NUCLEOTIDE SEQUENCE</scope>
    <source>
        <strain evidence="16">IBT 30069</strain>
    </source>
</reference>
<evidence type="ECO:0000256" key="14">
    <source>
        <dbReference type="SAM" id="Phobius"/>
    </source>
</evidence>
<dbReference type="PANTHER" id="PTHR46480">
    <property type="entry name" value="F20B24.22"/>
    <property type="match status" value="1"/>
</dbReference>
<keyword evidence="10 14" id="KW-0472">Membrane</keyword>
<name>A0A9W9KK24_9EURO</name>
<dbReference type="PANTHER" id="PTHR46480:SF1">
    <property type="entry name" value="VOLTAGE-GATED HYDROGEN CHANNEL 1"/>
    <property type="match status" value="1"/>
</dbReference>
<dbReference type="Gene3D" id="1.20.120.350">
    <property type="entry name" value="Voltage-gated potassium channels. Chain C"/>
    <property type="match status" value="1"/>
</dbReference>